<protein>
    <recommendedName>
        <fullName evidence="11">Protein artemis</fullName>
    </recommendedName>
    <alternativeName>
        <fullName evidence="12">DNA cross-link repair 1C protein</fullName>
    </alternativeName>
</protein>
<keyword evidence="5" id="KW-0227">DNA damage</keyword>
<dbReference type="Gene3D" id="3.40.50.12650">
    <property type="match status" value="1"/>
</dbReference>
<dbReference type="Proteomes" id="UP000887566">
    <property type="component" value="Unplaced"/>
</dbReference>
<feature type="region of interest" description="Disordered" evidence="13">
    <location>
        <begin position="834"/>
        <end position="858"/>
    </location>
</feature>
<feature type="compositionally biased region" description="Low complexity" evidence="13">
    <location>
        <begin position="893"/>
        <end position="908"/>
    </location>
</feature>
<keyword evidence="7" id="KW-0269">Exonuclease</keyword>
<evidence type="ECO:0000256" key="12">
    <source>
        <dbReference type="ARBA" id="ARBA00042677"/>
    </source>
</evidence>
<keyword evidence="8" id="KW-0233">DNA recombination</keyword>
<dbReference type="GO" id="GO:0036297">
    <property type="term" value="P:interstrand cross-link repair"/>
    <property type="evidence" value="ECO:0007669"/>
    <property type="project" value="TreeGrafter"/>
</dbReference>
<keyword evidence="15" id="KW-1185">Reference proteome</keyword>
<feature type="compositionally biased region" description="Polar residues" evidence="13">
    <location>
        <begin position="759"/>
        <end position="775"/>
    </location>
</feature>
<keyword evidence="6" id="KW-0378">Hydrolase</keyword>
<evidence type="ECO:0000256" key="9">
    <source>
        <dbReference type="ARBA" id="ARBA00023204"/>
    </source>
</evidence>
<evidence type="ECO:0000313" key="15">
    <source>
        <dbReference type="Proteomes" id="UP000887566"/>
    </source>
</evidence>
<keyword evidence="4" id="KW-0255">Endonuclease</keyword>
<keyword evidence="3" id="KW-0540">Nuclease</keyword>
<evidence type="ECO:0000256" key="13">
    <source>
        <dbReference type="SAM" id="MobiDB-lite"/>
    </source>
</evidence>
<dbReference type="PANTHER" id="PTHR23240:SF8">
    <property type="entry name" value="PROTEIN ARTEMIS"/>
    <property type="match status" value="1"/>
</dbReference>
<dbReference type="SUPFAM" id="SSF56281">
    <property type="entry name" value="Metallo-hydrolase/oxidoreductase"/>
    <property type="match status" value="1"/>
</dbReference>
<comment type="similarity">
    <text evidence="2">Belongs to the DNA repair metallo-beta-lactamase (DRMBL) family.</text>
</comment>
<comment type="subcellular location">
    <subcellularLocation>
        <location evidence="1">Nucleus</location>
    </subcellularLocation>
</comment>
<evidence type="ECO:0000259" key="14">
    <source>
        <dbReference type="Pfam" id="PF07522"/>
    </source>
</evidence>
<keyword evidence="9" id="KW-0234">DNA repair</keyword>
<feature type="domain" description="DNA repair metallo-beta-lactamase" evidence="14">
    <location>
        <begin position="557"/>
        <end position="632"/>
    </location>
</feature>
<dbReference type="GO" id="GO:0006303">
    <property type="term" value="P:double-strand break repair via nonhomologous end joining"/>
    <property type="evidence" value="ECO:0007669"/>
    <property type="project" value="TreeGrafter"/>
</dbReference>
<dbReference type="GO" id="GO:0035312">
    <property type="term" value="F:5'-3' DNA exonuclease activity"/>
    <property type="evidence" value="ECO:0007669"/>
    <property type="project" value="TreeGrafter"/>
</dbReference>
<dbReference type="GO" id="GO:0004519">
    <property type="term" value="F:endonuclease activity"/>
    <property type="evidence" value="ECO:0007669"/>
    <property type="project" value="UniProtKB-KW"/>
</dbReference>
<dbReference type="Pfam" id="PF07522">
    <property type="entry name" value="DRMBL"/>
    <property type="match status" value="1"/>
</dbReference>
<dbReference type="GO" id="GO:0006310">
    <property type="term" value="P:DNA recombination"/>
    <property type="evidence" value="ECO:0007669"/>
    <property type="project" value="UniProtKB-KW"/>
</dbReference>
<dbReference type="GO" id="GO:0003684">
    <property type="term" value="F:damaged DNA binding"/>
    <property type="evidence" value="ECO:0007669"/>
    <property type="project" value="TreeGrafter"/>
</dbReference>
<dbReference type="Gene3D" id="3.60.15.10">
    <property type="entry name" value="Ribonuclease Z/Hydroxyacylglutathione hydrolase-like"/>
    <property type="match status" value="1"/>
</dbReference>
<dbReference type="InterPro" id="IPR036866">
    <property type="entry name" value="RibonucZ/Hydroxyglut_hydro"/>
</dbReference>
<feature type="region of interest" description="Disordered" evidence="13">
    <location>
        <begin position="892"/>
        <end position="915"/>
    </location>
</feature>
<proteinExistence type="inferred from homology"/>
<evidence type="ECO:0000256" key="10">
    <source>
        <dbReference type="ARBA" id="ARBA00023242"/>
    </source>
</evidence>
<evidence type="ECO:0000313" key="16">
    <source>
        <dbReference type="WBParaSite" id="PSAMB.scaffold619size45556.g7399.t1"/>
    </source>
</evidence>
<dbReference type="InterPro" id="IPR011084">
    <property type="entry name" value="DRMBL"/>
</dbReference>
<keyword evidence="10" id="KW-0539">Nucleus</keyword>
<evidence type="ECO:0000256" key="6">
    <source>
        <dbReference type="ARBA" id="ARBA00022801"/>
    </source>
</evidence>
<dbReference type="GO" id="GO:0005634">
    <property type="term" value="C:nucleus"/>
    <property type="evidence" value="ECO:0007669"/>
    <property type="project" value="UniProtKB-SubCell"/>
</dbReference>
<accession>A0A914X108</accession>
<organism evidence="15 16">
    <name type="scientific">Plectus sambesii</name>
    <dbReference type="NCBI Taxonomy" id="2011161"/>
    <lineage>
        <taxon>Eukaryota</taxon>
        <taxon>Metazoa</taxon>
        <taxon>Ecdysozoa</taxon>
        <taxon>Nematoda</taxon>
        <taxon>Chromadorea</taxon>
        <taxon>Plectida</taxon>
        <taxon>Plectina</taxon>
        <taxon>Plectoidea</taxon>
        <taxon>Plectidae</taxon>
        <taxon>Plectus</taxon>
    </lineage>
</organism>
<dbReference type="GO" id="GO:0000723">
    <property type="term" value="P:telomere maintenance"/>
    <property type="evidence" value="ECO:0007669"/>
    <property type="project" value="TreeGrafter"/>
</dbReference>
<feature type="region of interest" description="Disordered" evidence="13">
    <location>
        <begin position="729"/>
        <end position="776"/>
    </location>
</feature>
<evidence type="ECO:0000256" key="8">
    <source>
        <dbReference type="ARBA" id="ARBA00023172"/>
    </source>
</evidence>
<dbReference type="AlphaFoldDB" id="A0A914X108"/>
<name>A0A914X108_9BILA</name>
<evidence type="ECO:0000256" key="7">
    <source>
        <dbReference type="ARBA" id="ARBA00022839"/>
    </source>
</evidence>
<reference evidence="16" key="1">
    <citation type="submission" date="2022-11" db="UniProtKB">
        <authorList>
            <consortium name="WormBaseParasite"/>
        </authorList>
    </citation>
    <scope>IDENTIFICATION</scope>
</reference>
<evidence type="ECO:0000256" key="1">
    <source>
        <dbReference type="ARBA" id="ARBA00004123"/>
    </source>
</evidence>
<evidence type="ECO:0000256" key="5">
    <source>
        <dbReference type="ARBA" id="ARBA00022763"/>
    </source>
</evidence>
<evidence type="ECO:0000256" key="11">
    <source>
        <dbReference type="ARBA" id="ARBA00039759"/>
    </source>
</evidence>
<sequence length="915" mass="102073">MGNQKSVECHFESVPDDILIDALLPAIPAKSYHKLHLVCSRTRCLLIQWAHKLPKIQHRGVLSFDDDYCTIDGRKSRCRNFFSDLHSTEPSLMILLRHHDIRCLTLRFDSCFAVTDALLNDLQVEDMVAFRGIDFNKCDLRRVTEGRLGSFLSSVSAAESCEEFWIWANDAPSIASISDEPKAITDRALQPMIASKSLQHFYLIGPLDRFANNLLLRITDETLINLANNIPQQFTIRLKEQLETDGRSTESASLKKITARSVSIFLHKALLSRETQATCGVLEISGELKMELQSLVPPPDEETYFRWMSTFGGRMRESNRISIDRFTGLNLTSTVFFLSHCHQDHMIGLGEASLAHRLAQGYKLYCHPVTKELLVSDSRYSNLAKHIEMLDVDCPQIIDLPDPYSDTEVQDTVTVTFLPAGHCPGSVIEVKSIAALYFDSTFCTARPIEMPSREDSLEALVSLVRDWLDKKPNNKVFLQLAAKYGHEYLLNGLCKELNAKCHVSKTKYATYSRVKSLSTFTTDAIVGARIHACSLWEPEPEMPDPEIQILSYTSTQIENVQRKHVVSSCPECPRSAVNVMTVKPSMMWFSNKKLKDVIAYKESERYYRLLYSFHSSLREVRAMFEFLRPLQAHPCAIPQGSSAESVMALFSDLLPTSSSHSSSHYSGGESPRQKRALTQLRLDDIETVGRDAYLAQFDASQSSDDNASPPSKRIKWTWDDSFVLKGGLDQKDDEEISMADVPAKPSPFDDDEPLELKLNASSSTPQSGKTDQSPILNGVIDFDRSLAVTEEKGNCHEWKQPSFNASASCNGSEDMWGEESDEVALLKDELDMTHPQPSIDLSPTAPLSADDSVAVVEPPPPPVIECITLSDSPVVDYDDDVCFIADVSPPRPSTIASAASPTTSAASTGWLCAKK</sequence>
<evidence type="ECO:0000256" key="3">
    <source>
        <dbReference type="ARBA" id="ARBA00022722"/>
    </source>
</evidence>
<evidence type="ECO:0000256" key="4">
    <source>
        <dbReference type="ARBA" id="ARBA00022759"/>
    </source>
</evidence>
<evidence type="ECO:0000256" key="2">
    <source>
        <dbReference type="ARBA" id="ARBA00010304"/>
    </source>
</evidence>
<dbReference type="WBParaSite" id="PSAMB.scaffold619size45556.g7399.t1">
    <property type="protein sequence ID" value="PSAMB.scaffold619size45556.g7399.t1"/>
    <property type="gene ID" value="PSAMB.scaffold619size45556.g7399"/>
</dbReference>
<dbReference type="PANTHER" id="PTHR23240">
    <property type="entry name" value="DNA CROSS-LINK REPAIR PROTEIN PSO2/SNM1-RELATED"/>
    <property type="match status" value="1"/>
</dbReference>